<reference evidence="2 3" key="1">
    <citation type="submission" date="2024-01" db="EMBL/GenBank/DDBJ databases">
        <title>Genome insights into Plantactinospora veratri sp. nov.</title>
        <authorList>
            <person name="Wang L."/>
        </authorList>
    </citation>
    <scope>NUCLEOTIDE SEQUENCE [LARGE SCALE GENOMIC DNA]</scope>
    <source>
        <strain evidence="2 3">NEAU-FHS4</strain>
    </source>
</reference>
<proteinExistence type="predicted"/>
<feature type="transmembrane region" description="Helical" evidence="1">
    <location>
        <begin position="315"/>
        <end position="333"/>
    </location>
</feature>
<dbReference type="Proteomes" id="UP001339911">
    <property type="component" value="Unassembled WGS sequence"/>
</dbReference>
<keyword evidence="1" id="KW-0472">Membrane</keyword>
<keyword evidence="3" id="KW-1185">Reference proteome</keyword>
<name>A0ABU7SDM1_9ACTN</name>
<feature type="transmembrane region" description="Helical" evidence="1">
    <location>
        <begin position="115"/>
        <end position="135"/>
    </location>
</feature>
<evidence type="ECO:0000313" key="2">
    <source>
        <dbReference type="EMBL" id="MEE6308038.1"/>
    </source>
</evidence>
<dbReference type="EMBL" id="JAZGQL010000008">
    <property type="protein sequence ID" value="MEE6308038.1"/>
    <property type="molecule type" value="Genomic_DNA"/>
</dbReference>
<sequence length="399" mass="43683">MAAGDRRGHLGDSRSQGRATFLELFLDLVYVFALTRLSQRLTDDFTVSRRTLASELGQTLLVLLALWQVWLLTAWTTSRFDPRRIEIQLVVIASMFGAMIMAVSLPQAFGERGVIFASTYVAIQMSRPLLLVMALRGHPRIAEAIRILCWSTIASVGWIAGALSGGTGRGICWTAAVVVEFLGAALRWRTPGVGPSNAGNWVVSAEHLAERYQQVLLIALGEAILVSGFVLSPVGFAVERTALFVATFITTVLFWRIYFYQPGPALAEAIYRSRDQLRFTRVAGYTHLVMVCGIIATAVGYGLLIHEPYAEHDMAWIGIIFGGPVLFLAGRMWDEREAHRKIAATRWYSLLAFALLTPVALVLPLLAAPFLATAVMAGVVVADALRDPGQFAIEPNPPL</sequence>
<feature type="transmembrane region" description="Helical" evidence="1">
    <location>
        <begin position="215"/>
        <end position="236"/>
    </location>
</feature>
<organism evidence="2 3">
    <name type="scientific">Plantactinospora veratri</name>
    <dbReference type="NCBI Taxonomy" id="1436122"/>
    <lineage>
        <taxon>Bacteria</taxon>
        <taxon>Bacillati</taxon>
        <taxon>Actinomycetota</taxon>
        <taxon>Actinomycetes</taxon>
        <taxon>Micromonosporales</taxon>
        <taxon>Micromonosporaceae</taxon>
        <taxon>Plantactinospora</taxon>
    </lineage>
</organism>
<protein>
    <submittedName>
        <fullName evidence="2">Low temperature requirement protein A</fullName>
    </submittedName>
</protein>
<dbReference type="RefSeq" id="WP_331208310.1">
    <property type="nucleotide sequence ID" value="NZ_JAZGQL010000008.1"/>
</dbReference>
<feature type="transmembrane region" description="Helical" evidence="1">
    <location>
        <begin position="345"/>
        <end position="367"/>
    </location>
</feature>
<keyword evidence="1" id="KW-1133">Transmembrane helix</keyword>
<keyword evidence="1" id="KW-0812">Transmembrane</keyword>
<evidence type="ECO:0000256" key="1">
    <source>
        <dbReference type="SAM" id="Phobius"/>
    </source>
</evidence>
<comment type="caution">
    <text evidence="2">The sequence shown here is derived from an EMBL/GenBank/DDBJ whole genome shotgun (WGS) entry which is preliminary data.</text>
</comment>
<dbReference type="PANTHER" id="PTHR36840">
    <property type="entry name" value="BLL5714 PROTEIN"/>
    <property type="match status" value="1"/>
</dbReference>
<feature type="transmembrane region" description="Helical" evidence="1">
    <location>
        <begin position="242"/>
        <end position="261"/>
    </location>
</feature>
<feature type="transmembrane region" description="Helical" evidence="1">
    <location>
        <begin position="89"/>
        <end position="109"/>
    </location>
</feature>
<gene>
    <name evidence="2" type="ORF">V1634_14510</name>
</gene>
<dbReference type="InterPro" id="IPR010640">
    <property type="entry name" value="Low_temperature_requirement_A"/>
</dbReference>
<feature type="transmembrane region" description="Helical" evidence="1">
    <location>
        <begin position="21"/>
        <end position="39"/>
    </location>
</feature>
<accession>A0ABU7SDM1</accession>
<dbReference type="PANTHER" id="PTHR36840:SF1">
    <property type="entry name" value="BLL5714 PROTEIN"/>
    <property type="match status" value="1"/>
</dbReference>
<feature type="transmembrane region" description="Helical" evidence="1">
    <location>
        <begin position="59"/>
        <end position="77"/>
    </location>
</feature>
<evidence type="ECO:0000313" key="3">
    <source>
        <dbReference type="Proteomes" id="UP001339911"/>
    </source>
</evidence>
<dbReference type="Pfam" id="PF06772">
    <property type="entry name" value="LtrA"/>
    <property type="match status" value="1"/>
</dbReference>
<feature type="transmembrane region" description="Helical" evidence="1">
    <location>
        <begin position="282"/>
        <end position="303"/>
    </location>
</feature>